<reference evidence="2 3" key="1">
    <citation type="submission" date="2011-07" db="EMBL/GenBank/DDBJ databases">
        <title>The complete genome of plasmid 1 of Emticicia oligotrophica DSM 17448.</title>
        <authorList>
            <consortium name="US DOE Joint Genome Institute (JGI-PGF)"/>
            <person name="Lucas S."/>
            <person name="Han J."/>
            <person name="Lapidus A."/>
            <person name="Bruce D."/>
            <person name="Goodwin L."/>
            <person name="Pitluck S."/>
            <person name="Peters L."/>
            <person name="Kyrpides N."/>
            <person name="Mavromatis K."/>
            <person name="Ivanova N."/>
            <person name="Ovchinnikova G."/>
            <person name="Teshima H."/>
            <person name="Detter J.C."/>
            <person name="Tapia R."/>
            <person name="Han C."/>
            <person name="Land M."/>
            <person name="Hauser L."/>
            <person name="Markowitz V."/>
            <person name="Cheng J.-F."/>
            <person name="Hugenholtz P."/>
            <person name="Woyke T."/>
            <person name="Wu D."/>
            <person name="Tindall B."/>
            <person name="Pomrenke H."/>
            <person name="Brambilla E."/>
            <person name="Klenk H.-P."/>
            <person name="Eisen J.A."/>
        </authorList>
    </citation>
    <scope>NUCLEOTIDE SEQUENCE [LARGE SCALE GENOMIC DNA]</scope>
    <source>
        <strain evidence="3">DSM 17448 / GPTSA100-15</strain>
        <plasmid evidence="2 3">pEMTOL01</plasmid>
    </source>
</reference>
<name>A0ABM5N821_EMTOG</name>
<geneLocation type="plasmid" evidence="2 3">
    <name>pEMTOL01</name>
</geneLocation>
<dbReference type="EMBL" id="CP002962">
    <property type="protein sequence ID" value="AFK05585.1"/>
    <property type="molecule type" value="Genomic_DNA"/>
</dbReference>
<keyword evidence="3" id="KW-1185">Reference proteome</keyword>
<dbReference type="RefSeq" id="WP_015026331.1">
    <property type="nucleotide sequence ID" value="NC_018742.1"/>
</dbReference>
<keyword evidence="1" id="KW-0472">Membrane</keyword>
<accession>A0ABM5N821</accession>
<keyword evidence="2" id="KW-0614">Plasmid</keyword>
<proteinExistence type="predicted"/>
<gene>
    <name evidence="2" type="ordered locus">Emtol_0318</name>
</gene>
<evidence type="ECO:0000313" key="3">
    <source>
        <dbReference type="Proteomes" id="UP000002875"/>
    </source>
</evidence>
<evidence type="ECO:0008006" key="4">
    <source>
        <dbReference type="Google" id="ProtNLM"/>
    </source>
</evidence>
<keyword evidence="1" id="KW-0812">Transmembrane</keyword>
<organism evidence="2 3">
    <name type="scientific">Emticicia oligotrophica (strain DSM 17448 / CIP 109782 / MTCC 6937 / GPTSA100-15)</name>
    <dbReference type="NCBI Taxonomy" id="929562"/>
    <lineage>
        <taxon>Bacteria</taxon>
        <taxon>Pseudomonadati</taxon>
        <taxon>Bacteroidota</taxon>
        <taxon>Cytophagia</taxon>
        <taxon>Cytophagales</taxon>
        <taxon>Leadbetterellaceae</taxon>
        <taxon>Emticicia</taxon>
    </lineage>
</organism>
<dbReference type="Proteomes" id="UP000002875">
    <property type="component" value="Plasmid pEMTOL01"/>
</dbReference>
<dbReference type="InterPro" id="IPR025408">
    <property type="entry name" value="DUF4134"/>
</dbReference>
<feature type="transmembrane region" description="Helical" evidence="1">
    <location>
        <begin position="76"/>
        <end position="98"/>
    </location>
</feature>
<dbReference type="Pfam" id="PF13572">
    <property type="entry name" value="DUF4134"/>
    <property type="match status" value="1"/>
</dbReference>
<feature type="transmembrane region" description="Helical" evidence="1">
    <location>
        <begin position="43"/>
        <end position="64"/>
    </location>
</feature>
<keyword evidence="1" id="KW-1133">Transmembrane helix</keyword>
<protein>
    <recommendedName>
        <fullName evidence="4">DUF4134 domain-containing protein</fullName>
    </recommendedName>
</protein>
<evidence type="ECO:0000313" key="2">
    <source>
        <dbReference type="EMBL" id="AFK05585.1"/>
    </source>
</evidence>
<sequence>MTNKQIRLFKVIAIALSPYGVIAQATAGIQKATTEIRAFFQPLTLLMYAIAAVIGVYGAIRVFNKWQAGDQDTQKALVQWLGAFIFVMVAASVIQSFVG</sequence>
<evidence type="ECO:0000256" key="1">
    <source>
        <dbReference type="SAM" id="Phobius"/>
    </source>
</evidence>